<evidence type="ECO:0000256" key="3">
    <source>
        <dbReference type="ARBA" id="ARBA00022692"/>
    </source>
</evidence>
<keyword evidence="10" id="KW-1185">Reference proteome</keyword>
<evidence type="ECO:0000259" key="8">
    <source>
        <dbReference type="Pfam" id="PF02687"/>
    </source>
</evidence>
<feature type="transmembrane region" description="Helical" evidence="7">
    <location>
        <begin position="362"/>
        <end position="387"/>
    </location>
</feature>
<keyword evidence="3 7" id="KW-0812">Transmembrane</keyword>
<dbReference type="Pfam" id="PF02687">
    <property type="entry name" value="FtsX"/>
    <property type="match status" value="2"/>
</dbReference>
<feature type="transmembrane region" description="Helical" evidence="7">
    <location>
        <begin position="457"/>
        <end position="477"/>
    </location>
</feature>
<dbReference type="RefSeq" id="WP_158587274.1">
    <property type="nucleotide sequence ID" value="NZ_JACOOU010000004.1"/>
</dbReference>
<dbReference type="PANTHER" id="PTHR30572">
    <property type="entry name" value="MEMBRANE COMPONENT OF TRANSPORTER-RELATED"/>
    <property type="match status" value="1"/>
</dbReference>
<feature type="transmembrane region" description="Helical" evidence="7">
    <location>
        <begin position="851"/>
        <end position="877"/>
    </location>
</feature>
<dbReference type="PANTHER" id="PTHR30572:SF4">
    <property type="entry name" value="ABC TRANSPORTER PERMEASE YTRF"/>
    <property type="match status" value="1"/>
</dbReference>
<evidence type="ECO:0000256" key="5">
    <source>
        <dbReference type="ARBA" id="ARBA00023136"/>
    </source>
</evidence>
<proteinExistence type="inferred from homology"/>
<name>A0ABR7FCE2_9FIRM</name>
<evidence type="ECO:0000313" key="9">
    <source>
        <dbReference type="EMBL" id="MBC5672877.1"/>
    </source>
</evidence>
<feature type="domain" description="ABC3 transporter permease C-terminal" evidence="8">
    <location>
        <begin position="767"/>
        <end position="884"/>
    </location>
</feature>
<reference evidence="9 10" key="1">
    <citation type="submission" date="2020-08" db="EMBL/GenBank/DDBJ databases">
        <title>Genome public.</title>
        <authorList>
            <person name="Liu C."/>
            <person name="Sun Q."/>
        </authorList>
    </citation>
    <scope>NUCLEOTIDE SEQUENCE [LARGE SCALE GENOMIC DNA]</scope>
    <source>
        <strain evidence="9 10">NSJ-34</strain>
    </source>
</reference>
<keyword evidence="2" id="KW-1003">Cell membrane</keyword>
<evidence type="ECO:0000256" key="4">
    <source>
        <dbReference type="ARBA" id="ARBA00022989"/>
    </source>
</evidence>
<evidence type="ECO:0000313" key="10">
    <source>
        <dbReference type="Proteomes" id="UP000654573"/>
    </source>
</evidence>
<feature type="transmembrane region" description="Helical" evidence="7">
    <location>
        <begin position="28"/>
        <end position="47"/>
    </location>
</feature>
<comment type="subcellular location">
    <subcellularLocation>
        <location evidence="1">Cell membrane</location>
        <topology evidence="1">Multi-pass membrane protein</topology>
    </subcellularLocation>
</comment>
<accession>A0ABR7FCE2</accession>
<gene>
    <name evidence="9" type="ORF">H8S76_11540</name>
</gene>
<evidence type="ECO:0000256" key="7">
    <source>
        <dbReference type="SAM" id="Phobius"/>
    </source>
</evidence>
<feature type="transmembrane region" description="Helical" evidence="7">
    <location>
        <begin position="322"/>
        <end position="342"/>
    </location>
</feature>
<evidence type="ECO:0000256" key="6">
    <source>
        <dbReference type="ARBA" id="ARBA00038076"/>
    </source>
</evidence>
<protein>
    <submittedName>
        <fullName evidence="9">ABC transporter permease</fullName>
    </submittedName>
</protein>
<feature type="transmembrane region" description="Helical" evidence="7">
    <location>
        <begin position="812"/>
        <end position="839"/>
    </location>
</feature>
<feature type="transmembrane region" description="Helical" evidence="7">
    <location>
        <begin position="265"/>
        <end position="287"/>
    </location>
</feature>
<sequence length="894" mass="99570">MELRNNNREVIRELARANYRKNRGRNRVLTLAVALAVFMVFGAFSIARGKMEADYLLYARNDGSVASLSLEDGSEKQYEKIKTLDYVKNTGLEKDFAVWYKGGAPVLGCTVLDNTAFEKLIRPAYTDVTGHYPEEANEVMLPLRGLEQLGIENPHIGMTLDAELRFQENRDAIESSFVLSGYYKDYVNPILNVPVAYFSEKYLESLGIPLFPASYILMEQNGFFADGELMEAKLYEDVSTESVAQQFIGMNSLAFTVVEDFIGSYMVAFLCSVMILGGAFLLIYNVMSITLGNDIRQYGLLKTIGTTGGQIKKIVFCQTGRMILAGCLLGAAAGSFVVKFLLPGTLGELYLHGMGSAGGMAVFYPAFLAASVVFVGLTTLLAAGIAVRKVVKFSPIESVRYEETASAAASHTYRRQRRTRQPRSSILQRCGSRKHCSDGASIAGMAWRNITRSGRRFAVTLLSLSMGCICALGAVVISRGTDITNSIEERHDFEISTFTNIDRDAGYASYDWDDNTPVITEELRDRILAVDGVSEDKMGYTKGCFAMINMPSETNGTEEGGDEALLPRLKSVYGTTAVSFFATLQIVDDAFVEELRKYVEEYGINADVDSLENGTGTMLLHTHELSKELQEDGDETIGMPLHFYSLSLFENKVDDKYLKGELSCAGYLDISKKHFPKLNMTTHGSGINYFIMTEKAFRSLNFKEKIFGIQIDVDRQKEPLIKQEITGIIQQDNRTRDEKHYIYMNSKSDALNDASSYIRASRIVMGVLSVLLMVMGIANYFNTLYTSLSSRQKELAVMESVGMTRKQLGRLVVLEGAFYGLSVIGMLLTLGSAVLWFLGKAIKQDLLYFKFYYPWAWTAVIAASLPAICILTAVFMYRRMTGKSITERLRRYAD</sequence>
<dbReference type="InterPro" id="IPR003838">
    <property type="entry name" value="ABC3_permease_C"/>
</dbReference>
<evidence type="ECO:0000256" key="1">
    <source>
        <dbReference type="ARBA" id="ARBA00004651"/>
    </source>
</evidence>
<evidence type="ECO:0000256" key="2">
    <source>
        <dbReference type="ARBA" id="ARBA00022475"/>
    </source>
</evidence>
<organism evidence="9 10">
    <name type="scientific">Blautia celeris</name>
    <dbReference type="NCBI Taxonomy" id="2763026"/>
    <lineage>
        <taxon>Bacteria</taxon>
        <taxon>Bacillati</taxon>
        <taxon>Bacillota</taxon>
        <taxon>Clostridia</taxon>
        <taxon>Lachnospirales</taxon>
        <taxon>Lachnospiraceae</taxon>
        <taxon>Blautia</taxon>
    </lineage>
</organism>
<dbReference type="InterPro" id="IPR050250">
    <property type="entry name" value="Macrolide_Exporter_MacB"/>
</dbReference>
<dbReference type="Proteomes" id="UP000654573">
    <property type="component" value="Unassembled WGS sequence"/>
</dbReference>
<keyword evidence="4 7" id="KW-1133">Transmembrane helix</keyword>
<feature type="domain" description="ABC3 transporter permease C-terminal" evidence="8">
    <location>
        <begin position="271"/>
        <end position="395"/>
    </location>
</feature>
<keyword evidence="5 7" id="KW-0472">Membrane</keyword>
<comment type="caution">
    <text evidence="9">The sequence shown here is derived from an EMBL/GenBank/DDBJ whole genome shotgun (WGS) entry which is preliminary data.</text>
</comment>
<feature type="transmembrane region" description="Helical" evidence="7">
    <location>
        <begin position="763"/>
        <end position="781"/>
    </location>
</feature>
<dbReference type="EMBL" id="JACOOU010000004">
    <property type="protein sequence ID" value="MBC5672877.1"/>
    <property type="molecule type" value="Genomic_DNA"/>
</dbReference>
<comment type="similarity">
    <text evidence="6">Belongs to the ABC-4 integral membrane protein family.</text>
</comment>